<sequence>MVAVMLHLQLVTCELRITILIAIFLSLATVNWQGDHRGWTYSGQPGDTINISVALSMGELVGYFAERSIREAFANNHSEKQYLKLRLQDDEELLDDLASQIVARNALLEGAACAGH</sequence>
<proteinExistence type="predicted"/>
<reference evidence="1" key="1">
    <citation type="submission" date="2021-01" db="EMBL/GenBank/DDBJ databases">
        <authorList>
            <person name="Corre E."/>
            <person name="Pelletier E."/>
            <person name="Niang G."/>
            <person name="Scheremetjew M."/>
            <person name="Finn R."/>
            <person name="Kale V."/>
            <person name="Holt S."/>
            <person name="Cochrane G."/>
            <person name="Meng A."/>
            <person name="Brown T."/>
            <person name="Cohen L."/>
        </authorList>
    </citation>
    <scope>NUCLEOTIDE SEQUENCE</scope>
    <source>
        <strain evidence="1">CCMP281</strain>
    </source>
</reference>
<protein>
    <submittedName>
        <fullName evidence="1">Uncharacterized protein</fullName>
    </submittedName>
</protein>
<organism evidence="1">
    <name type="scientific">Haptolina ericina</name>
    <dbReference type="NCBI Taxonomy" id="156174"/>
    <lineage>
        <taxon>Eukaryota</taxon>
        <taxon>Haptista</taxon>
        <taxon>Haptophyta</taxon>
        <taxon>Prymnesiophyceae</taxon>
        <taxon>Prymnesiales</taxon>
        <taxon>Prymnesiaceae</taxon>
        <taxon>Haptolina</taxon>
    </lineage>
</organism>
<dbReference type="EMBL" id="HBHX01002885">
    <property type="protein sequence ID" value="CAE0099267.1"/>
    <property type="molecule type" value="Transcribed_RNA"/>
</dbReference>
<name>A0A7S3AEK9_9EUKA</name>
<gene>
    <name evidence="1" type="ORF">HERI1096_LOCUS1596</name>
</gene>
<evidence type="ECO:0000313" key="1">
    <source>
        <dbReference type="EMBL" id="CAE0099267.1"/>
    </source>
</evidence>
<accession>A0A7S3AEK9</accession>
<dbReference type="AlphaFoldDB" id="A0A7S3AEK9"/>